<proteinExistence type="inferred from homology"/>
<name>A0A060ZP80_ONCMY</name>
<keyword evidence="3 6" id="KW-0812">Transmembrane</keyword>
<dbReference type="STRING" id="8022.A0A060ZP80"/>
<evidence type="ECO:0000256" key="3">
    <source>
        <dbReference type="ARBA" id="ARBA00022692"/>
    </source>
</evidence>
<feature type="transmembrane region" description="Helical" evidence="6">
    <location>
        <begin position="118"/>
        <end position="138"/>
    </location>
</feature>
<accession>A0A060ZP80</accession>
<dbReference type="GO" id="GO:0016020">
    <property type="term" value="C:membrane"/>
    <property type="evidence" value="ECO:0007669"/>
    <property type="project" value="UniProtKB-SubCell"/>
</dbReference>
<dbReference type="InterPro" id="IPR007603">
    <property type="entry name" value="Choline_transptr-like"/>
</dbReference>
<dbReference type="Proteomes" id="UP000193380">
    <property type="component" value="Unassembled WGS sequence"/>
</dbReference>
<sequence>MASKEIIVGLCLLALVLSMILMLIIRYISAVLVWILTAMVVLGSLAGTSILWWLYIDHRLTANKTLSKETAETTETKDAKEEAEMTRDSAQALLVYAIAATVFTVILLLLMLFMRKRVALTIALFHVAGKVFIHLPLLTLQ</sequence>
<dbReference type="AlphaFoldDB" id="A0A060ZP80"/>
<evidence type="ECO:0000256" key="2">
    <source>
        <dbReference type="ARBA" id="ARBA00007168"/>
    </source>
</evidence>
<comment type="similarity">
    <text evidence="2">Belongs to the CTL (choline transporter-like) family.</text>
</comment>
<dbReference type="GO" id="GO:0022857">
    <property type="term" value="F:transmembrane transporter activity"/>
    <property type="evidence" value="ECO:0007669"/>
    <property type="project" value="InterPro"/>
</dbReference>
<keyword evidence="5 6" id="KW-0472">Membrane</keyword>
<evidence type="ECO:0000256" key="1">
    <source>
        <dbReference type="ARBA" id="ARBA00004141"/>
    </source>
</evidence>
<feature type="transmembrane region" description="Helical" evidence="6">
    <location>
        <begin position="32"/>
        <end position="55"/>
    </location>
</feature>
<keyword evidence="4 6" id="KW-1133">Transmembrane helix</keyword>
<reference evidence="7" key="2">
    <citation type="submission" date="2014-03" db="EMBL/GenBank/DDBJ databases">
        <authorList>
            <person name="Genoscope - CEA"/>
        </authorList>
    </citation>
    <scope>NUCLEOTIDE SEQUENCE</scope>
</reference>
<dbReference type="PANTHER" id="PTHR12385:SF12">
    <property type="entry name" value="CHOLINE TRANSPORTER-LIKE PROTEIN"/>
    <property type="match status" value="1"/>
</dbReference>
<evidence type="ECO:0000256" key="4">
    <source>
        <dbReference type="ARBA" id="ARBA00022989"/>
    </source>
</evidence>
<dbReference type="EMBL" id="FR969551">
    <property type="protein sequence ID" value="CDR07997.1"/>
    <property type="molecule type" value="Genomic_DNA"/>
</dbReference>
<feature type="non-terminal residue" evidence="7">
    <location>
        <position position="141"/>
    </location>
</feature>
<comment type="subcellular location">
    <subcellularLocation>
        <location evidence="1">Membrane</location>
        <topology evidence="1">Multi-pass membrane protein</topology>
    </subcellularLocation>
</comment>
<dbReference type="PaxDb" id="8022-A0A060ZP80"/>
<evidence type="ECO:0000256" key="5">
    <source>
        <dbReference type="ARBA" id="ARBA00023136"/>
    </source>
</evidence>
<feature type="transmembrane region" description="Helical" evidence="6">
    <location>
        <begin position="6"/>
        <end position="25"/>
    </location>
</feature>
<reference evidence="7" key="1">
    <citation type="journal article" date="2014" name="Nat. Commun.">
        <title>The rainbow trout genome provides novel insights into evolution after whole-genome duplication in vertebrates.</title>
        <authorList>
            <person name="Berthelot C."/>
            <person name="Brunet F."/>
            <person name="Chalopin D."/>
            <person name="Juanchich A."/>
            <person name="Bernard M."/>
            <person name="Noel B."/>
            <person name="Bento P."/>
            <person name="Da Silva C."/>
            <person name="Labadie K."/>
            <person name="Alberti A."/>
            <person name="Aury J.M."/>
            <person name="Louis A."/>
            <person name="Dehais P."/>
            <person name="Bardou P."/>
            <person name="Montfort J."/>
            <person name="Klopp C."/>
            <person name="Cabau C."/>
            <person name="Gaspin C."/>
            <person name="Thorgaard G.H."/>
            <person name="Boussaha M."/>
            <person name="Quillet E."/>
            <person name="Guyomard R."/>
            <person name="Galiana D."/>
            <person name="Bobe J."/>
            <person name="Volff J.N."/>
            <person name="Genet C."/>
            <person name="Wincker P."/>
            <person name="Jaillon O."/>
            <person name="Roest Crollius H."/>
            <person name="Guiguen Y."/>
        </authorList>
    </citation>
    <scope>NUCLEOTIDE SEQUENCE [LARGE SCALE GENOMIC DNA]</scope>
</reference>
<feature type="transmembrane region" description="Helical" evidence="6">
    <location>
        <begin position="93"/>
        <end position="113"/>
    </location>
</feature>
<dbReference type="PANTHER" id="PTHR12385">
    <property type="entry name" value="CHOLINE TRANSPORTER-LIKE (SLC FAMILY 44)"/>
    <property type="match status" value="1"/>
</dbReference>
<evidence type="ECO:0000256" key="6">
    <source>
        <dbReference type="SAM" id="Phobius"/>
    </source>
</evidence>
<evidence type="ECO:0000313" key="7">
    <source>
        <dbReference type="EMBL" id="CDR07997.1"/>
    </source>
</evidence>
<evidence type="ECO:0000313" key="8">
    <source>
        <dbReference type="Proteomes" id="UP000193380"/>
    </source>
</evidence>
<gene>
    <name evidence="7" type="ORF">GSONMT00050318001</name>
</gene>
<protein>
    <submittedName>
        <fullName evidence="7">Uncharacterized protein</fullName>
    </submittedName>
</protein>
<organism evidence="7 8">
    <name type="scientific">Oncorhynchus mykiss</name>
    <name type="common">Rainbow trout</name>
    <name type="synonym">Salmo gairdneri</name>
    <dbReference type="NCBI Taxonomy" id="8022"/>
    <lineage>
        <taxon>Eukaryota</taxon>
        <taxon>Metazoa</taxon>
        <taxon>Chordata</taxon>
        <taxon>Craniata</taxon>
        <taxon>Vertebrata</taxon>
        <taxon>Euteleostomi</taxon>
        <taxon>Actinopterygii</taxon>
        <taxon>Neopterygii</taxon>
        <taxon>Teleostei</taxon>
        <taxon>Protacanthopterygii</taxon>
        <taxon>Salmoniformes</taxon>
        <taxon>Salmonidae</taxon>
        <taxon>Salmoninae</taxon>
        <taxon>Oncorhynchus</taxon>
    </lineage>
</organism>